<reference evidence="2 3" key="1">
    <citation type="submission" date="2018-08" db="EMBL/GenBank/DDBJ databases">
        <title>A genome reference for cultivated species of the human gut microbiota.</title>
        <authorList>
            <person name="Zou Y."/>
            <person name="Xue W."/>
            <person name="Luo G."/>
        </authorList>
    </citation>
    <scope>NUCLEOTIDE SEQUENCE [LARGE SCALE GENOMIC DNA]</scope>
    <source>
        <strain evidence="2 3">AF14-18</strain>
    </source>
</reference>
<evidence type="ECO:0000313" key="2">
    <source>
        <dbReference type="EMBL" id="RGV72845.1"/>
    </source>
</evidence>
<gene>
    <name evidence="2" type="primary">tnpA</name>
    <name evidence="2" type="ORF">DWW02_22845</name>
</gene>
<organism evidence="2 3">
    <name type="scientific">Enterocloster bolteae</name>
    <dbReference type="NCBI Taxonomy" id="208479"/>
    <lineage>
        <taxon>Bacteria</taxon>
        <taxon>Bacillati</taxon>
        <taxon>Bacillota</taxon>
        <taxon>Clostridia</taxon>
        <taxon>Lachnospirales</taxon>
        <taxon>Lachnospiraceae</taxon>
        <taxon>Enterocloster</taxon>
    </lineage>
</organism>
<dbReference type="RefSeq" id="WP_002569979.1">
    <property type="nucleotide sequence ID" value="NZ_BAABZS010000001.1"/>
</dbReference>
<protein>
    <submittedName>
        <fullName evidence="2">IS200/IS605 family transposase</fullName>
    </submittedName>
</protein>
<dbReference type="EMBL" id="QRZM01000012">
    <property type="protein sequence ID" value="RGV72845.1"/>
    <property type="molecule type" value="Genomic_DNA"/>
</dbReference>
<sequence>MDNNSLAHTKWDCKYHLVFAPKYRRQVIYKDIKADVGQILGTLCRRKGIEIIEAQCMPDHIHMLVSIPPKYSVSEVVGYLKGKSSLMIFEKHANLKYKYGNRHFWCRGYYVDTVGKNTAAIKAYIQNQIKEDLE</sequence>
<name>A0A412YYY8_9FIRM</name>
<dbReference type="InterPro" id="IPR036515">
    <property type="entry name" value="Transposase_17_sf"/>
</dbReference>
<dbReference type="PANTHER" id="PTHR33360:SF2">
    <property type="entry name" value="TRANSPOSASE FOR INSERTION SEQUENCE ELEMENT IS200"/>
    <property type="match status" value="1"/>
</dbReference>
<feature type="domain" description="Transposase IS200-like" evidence="1">
    <location>
        <begin position="10"/>
        <end position="128"/>
    </location>
</feature>
<evidence type="ECO:0000313" key="3">
    <source>
        <dbReference type="Proteomes" id="UP000284543"/>
    </source>
</evidence>
<dbReference type="AlphaFoldDB" id="A0A412YYY8"/>
<dbReference type="Pfam" id="PF01797">
    <property type="entry name" value="Y1_Tnp"/>
    <property type="match status" value="1"/>
</dbReference>
<dbReference type="SUPFAM" id="SSF143422">
    <property type="entry name" value="Transposase IS200-like"/>
    <property type="match status" value="1"/>
</dbReference>
<comment type="caution">
    <text evidence="2">The sequence shown here is derived from an EMBL/GenBank/DDBJ whole genome shotgun (WGS) entry which is preliminary data.</text>
</comment>
<dbReference type="SMART" id="SM01321">
    <property type="entry name" value="Y1_Tnp"/>
    <property type="match status" value="1"/>
</dbReference>
<dbReference type="GO" id="GO:0003677">
    <property type="term" value="F:DNA binding"/>
    <property type="evidence" value="ECO:0007669"/>
    <property type="project" value="InterPro"/>
</dbReference>
<accession>A0A412YYY8</accession>
<evidence type="ECO:0000259" key="1">
    <source>
        <dbReference type="SMART" id="SM01321"/>
    </source>
</evidence>
<dbReference type="GO" id="GO:0004803">
    <property type="term" value="F:transposase activity"/>
    <property type="evidence" value="ECO:0007669"/>
    <property type="project" value="InterPro"/>
</dbReference>
<dbReference type="Proteomes" id="UP000284543">
    <property type="component" value="Unassembled WGS sequence"/>
</dbReference>
<dbReference type="Gene3D" id="3.30.70.1290">
    <property type="entry name" value="Transposase IS200-like"/>
    <property type="match status" value="1"/>
</dbReference>
<dbReference type="InterPro" id="IPR002686">
    <property type="entry name" value="Transposase_17"/>
</dbReference>
<dbReference type="NCBIfam" id="NF033573">
    <property type="entry name" value="transpos_IS200"/>
    <property type="match status" value="1"/>
</dbReference>
<dbReference type="GO" id="GO:0006313">
    <property type="term" value="P:DNA transposition"/>
    <property type="evidence" value="ECO:0007669"/>
    <property type="project" value="InterPro"/>
</dbReference>
<dbReference type="GeneID" id="23116787"/>
<dbReference type="PANTHER" id="PTHR33360">
    <property type="entry name" value="TRANSPOSASE FOR INSERTION SEQUENCE ELEMENT IS200"/>
    <property type="match status" value="1"/>
</dbReference>
<proteinExistence type="predicted"/>